<dbReference type="Gene3D" id="3.20.20.140">
    <property type="entry name" value="Metal-dependent hydrolases"/>
    <property type="match status" value="1"/>
</dbReference>
<comment type="caution">
    <text evidence="4">The sequence shown here is derived from an EMBL/GenBank/DDBJ whole genome shotgun (WGS) entry which is preliminary data.</text>
</comment>
<feature type="domain" description="Amidohydrolase-related" evidence="3">
    <location>
        <begin position="94"/>
        <end position="438"/>
    </location>
</feature>
<sequence>MNNELQSALSPQHQSIDYEGEHSRHSIRDVNGKRTLIHNAPFIFTCDEYDKVQVLQNHSIIIDGDTITAVLPASTVNLDNFDIVYDAGKRGGTVLMPGFINTHAHSHMYLMRSAMMLDEGESIDETIAAMAVWQQYETEEALIFAAIGDITEQQKSGITVTLSHGPSFDAIETGTVMTGHTTINAVSAVSNSRPSNTPEMVERLFSNHAHYVSIPAVSLHYLYKTPTEALKKISNLVERHDALVTFHMAESVYVAEETVKKHGIRETALLEKYGLLNEHSLASHVLHLTTEEIHTLAKSHVGIAHLPTSNIIHKSGTFKFWDFEEAGAFPRISLGTDSVVSKNRLDLLTEAYQTRISHLYERTVKFSSLFKMLTSNGARVLRMSDRGRIAPGFKADINFWKLKDRGCIPYDQNEPMTLLGNIITHGGRTVRDLMINGRFIIKNRRHQLVDESKLLGLLQTSHMEMRKRVAGK</sequence>
<evidence type="ECO:0000256" key="2">
    <source>
        <dbReference type="SAM" id="MobiDB-lite"/>
    </source>
</evidence>
<dbReference type="EMBL" id="MFGC01000047">
    <property type="protein sequence ID" value="OGF26495.1"/>
    <property type="molecule type" value="Genomic_DNA"/>
</dbReference>
<evidence type="ECO:0000256" key="1">
    <source>
        <dbReference type="ARBA" id="ARBA00022801"/>
    </source>
</evidence>
<dbReference type="Gene3D" id="2.30.40.10">
    <property type="entry name" value="Urease, subunit C, domain 1"/>
    <property type="match status" value="1"/>
</dbReference>
<accession>A0A1F5SII8</accession>
<name>A0A1F5SII8_9BACT</name>
<dbReference type="Proteomes" id="UP000178925">
    <property type="component" value="Unassembled WGS sequence"/>
</dbReference>
<gene>
    <name evidence="4" type="ORF">A2242_04270</name>
</gene>
<dbReference type="PANTHER" id="PTHR43794">
    <property type="entry name" value="AMINOHYDROLASE SSNA-RELATED"/>
    <property type="match status" value="1"/>
</dbReference>
<dbReference type="PANTHER" id="PTHR43794:SF11">
    <property type="entry name" value="AMIDOHYDROLASE-RELATED DOMAIN-CONTAINING PROTEIN"/>
    <property type="match status" value="1"/>
</dbReference>
<evidence type="ECO:0000259" key="3">
    <source>
        <dbReference type="Pfam" id="PF01979"/>
    </source>
</evidence>
<dbReference type="InterPro" id="IPR032466">
    <property type="entry name" value="Metal_Hydrolase"/>
</dbReference>
<dbReference type="SUPFAM" id="SSF51556">
    <property type="entry name" value="Metallo-dependent hydrolases"/>
    <property type="match status" value="1"/>
</dbReference>
<keyword evidence="1" id="KW-0378">Hydrolase</keyword>
<evidence type="ECO:0000313" key="5">
    <source>
        <dbReference type="Proteomes" id="UP000178925"/>
    </source>
</evidence>
<reference evidence="4 5" key="1">
    <citation type="journal article" date="2016" name="Nat. Commun.">
        <title>Thousands of microbial genomes shed light on interconnected biogeochemical processes in an aquifer system.</title>
        <authorList>
            <person name="Anantharaman K."/>
            <person name="Brown C.T."/>
            <person name="Hug L.A."/>
            <person name="Sharon I."/>
            <person name="Castelle C.J."/>
            <person name="Probst A.J."/>
            <person name="Thomas B.C."/>
            <person name="Singh A."/>
            <person name="Wilkins M.J."/>
            <person name="Karaoz U."/>
            <person name="Brodie E.L."/>
            <person name="Williams K.H."/>
            <person name="Hubbard S.S."/>
            <person name="Banfield J.F."/>
        </authorList>
    </citation>
    <scope>NUCLEOTIDE SEQUENCE [LARGE SCALE GENOMIC DNA]</scope>
</reference>
<evidence type="ECO:0000313" key="4">
    <source>
        <dbReference type="EMBL" id="OGF26495.1"/>
    </source>
</evidence>
<proteinExistence type="predicted"/>
<dbReference type="GO" id="GO:0016810">
    <property type="term" value="F:hydrolase activity, acting on carbon-nitrogen (but not peptide) bonds"/>
    <property type="evidence" value="ECO:0007669"/>
    <property type="project" value="InterPro"/>
</dbReference>
<protein>
    <recommendedName>
        <fullName evidence="3">Amidohydrolase-related domain-containing protein</fullName>
    </recommendedName>
</protein>
<dbReference type="InterPro" id="IPR050287">
    <property type="entry name" value="MTA/SAH_deaminase"/>
</dbReference>
<feature type="region of interest" description="Disordered" evidence="2">
    <location>
        <begin position="1"/>
        <end position="24"/>
    </location>
</feature>
<organism evidence="4 5">
    <name type="scientific">Candidatus Falkowbacteria bacterium RIFOXYA2_FULL_47_9</name>
    <dbReference type="NCBI Taxonomy" id="1797995"/>
    <lineage>
        <taxon>Bacteria</taxon>
        <taxon>Candidatus Falkowiibacteriota</taxon>
    </lineage>
</organism>
<dbReference type="STRING" id="1797995.A2242_04270"/>
<dbReference type="InterPro" id="IPR006680">
    <property type="entry name" value="Amidohydro-rel"/>
</dbReference>
<dbReference type="Pfam" id="PF01979">
    <property type="entry name" value="Amidohydro_1"/>
    <property type="match status" value="1"/>
</dbReference>
<feature type="compositionally biased region" description="Polar residues" evidence="2">
    <location>
        <begin position="1"/>
        <end position="15"/>
    </location>
</feature>
<dbReference type="InterPro" id="IPR011059">
    <property type="entry name" value="Metal-dep_hydrolase_composite"/>
</dbReference>
<dbReference type="AlphaFoldDB" id="A0A1F5SII8"/>
<dbReference type="SUPFAM" id="SSF51338">
    <property type="entry name" value="Composite domain of metallo-dependent hydrolases"/>
    <property type="match status" value="1"/>
</dbReference>